<dbReference type="eggNOG" id="ENOG502ZAV8">
    <property type="taxonomic scope" value="Bacteria"/>
</dbReference>
<organism evidence="2 3">
    <name type="scientific">Mycolicibacterium vanbaalenii (strain DSM 7251 / JCM 13017 / BCRC 16820 / KCTC 9966 / NRRL B-24157 / PYR-1)</name>
    <name type="common">Mycobacterium vanbaalenii</name>
    <dbReference type="NCBI Taxonomy" id="350058"/>
    <lineage>
        <taxon>Bacteria</taxon>
        <taxon>Bacillati</taxon>
        <taxon>Actinomycetota</taxon>
        <taxon>Actinomycetes</taxon>
        <taxon>Mycobacteriales</taxon>
        <taxon>Mycobacteriaceae</taxon>
        <taxon>Mycolicibacterium</taxon>
    </lineage>
</organism>
<evidence type="ECO:0000256" key="1">
    <source>
        <dbReference type="SAM" id="MobiDB-lite"/>
    </source>
</evidence>
<dbReference type="Proteomes" id="UP000009159">
    <property type="component" value="Chromosome"/>
</dbReference>
<evidence type="ECO:0000313" key="3">
    <source>
        <dbReference type="Proteomes" id="UP000009159"/>
    </source>
</evidence>
<keyword evidence="3" id="KW-1185">Reference proteome</keyword>
<feature type="compositionally biased region" description="Basic and acidic residues" evidence="1">
    <location>
        <begin position="231"/>
        <end position="243"/>
    </location>
</feature>
<sequence length="243" mass="25038">MTTGDDAYEAESDSAAMALVHKILGVGVNGLGPYKSASAMADEVLATHGDVDVAIARLIAIHRRWVGSTGFATGLGGLASMPVALPTDITTFYMLSARMSASIAVLRGYDLSSEEVQSAVLISLLGANAAGVLGRVGVDIGAKSAMAGLKRLPGHVLIEINKKVGYRLLTKFGTKGSINLVKAVPIVGGGVGAGVNVVAINQIARYSKRTFVPLGSEFYASGRVRTSPSSRGREGDTGDRGHP</sequence>
<dbReference type="KEGG" id="mva:Mvan_6024"/>
<protein>
    <recommendedName>
        <fullName evidence="4">EcsC protein family protein</fullName>
    </recommendedName>
</protein>
<evidence type="ECO:0008006" key="4">
    <source>
        <dbReference type="Google" id="ProtNLM"/>
    </source>
</evidence>
<name>A1THX8_MYCVP</name>
<gene>
    <name evidence="2" type="ordered locus">Mvan_6024</name>
</gene>
<dbReference type="AlphaFoldDB" id="A1THX8"/>
<dbReference type="RefSeq" id="WP_011783122.1">
    <property type="nucleotide sequence ID" value="NC_008726.1"/>
</dbReference>
<dbReference type="HOGENOM" id="CLU_087895_0_0_11"/>
<proteinExistence type="predicted"/>
<evidence type="ECO:0000313" key="2">
    <source>
        <dbReference type="EMBL" id="ABM16778.1"/>
    </source>
</evidence>
<reference evidence="2" key="1">
    <citation type="submission" date="2006-12" db="EMBL/GenBank/DDBJ databases">
        <title>Complete sequence of Mycobacterium vanbaalenii PYR-1.</title>
        <authorList>
            <consortium name="US DOE Joint Genome Institute"/>
            <person name="Copeland A."/>
            <person name="Lucas S."/>
            <person name="Lapidus A."/>
            <person name="Barry K."/>
            <person name="Detter J.C."/>
            <person name="Glavina del Rio T."/>
            <person name="Hammon N."/>
            <person name="Israni S."/>
            <person name="Dalin E."/>
            <person name="Tice H."/>
            <person name="Pitluck S."/>
            <person name="Singan V."/>
            <person name="Schmutz J."/>
            <person name="Larimer F."/>
            <person name="Land M."/>
            <person name="Hauser L."/>
            <person name="Kyrpides N."/>
            <person name="Anderson I.J."/>
            <person name="Miller C."/>
            <person name="Richardson P."/>
        </authorList>
    </citation>
    <scope>NUCLEOTIDE SEQUENCE [LARGE SCALE GENOMIC DNA]</scope>
    <source>
        <strain evidence="2">PYR-1</strain>
    </source>
</reference>
<dbReference type="EMBL" id="CP000511">
    <property type="protein sequence ID" value="ABM16778.1"/>
    <property type="molecule type" value="Genomic_DNA"/>
</dbReference>
<accession>A1THX8</accession>
<feature type="region of interest" description="Disordered" evidence="1">
    <location>
        <begin position="222"/>
        <end position="243"/>
    </location>
</feature>
<dbReference type="STRING" id="350058.Mvan_6024"/>